<reference evidence="2 3" key="1">
    <citation type="submission" date="2016-03" db="EMBL/GenBank/DDBJ databases">
        <title>Trachymyrmex septentrionalis WGS genome.</title>
        <authorList>
            <person name="Nygaard S."/>
            <person name="Hu H."/>
            <person name="Boomsma J."/>
            <person name="Zhang G."/>
        </authorList>
    </citation>
    <scope>NUCLEOTIDE SEQUENCE [LARGE SCALE GENOMIC DNA]</scope>
    <source>
        <strain evidence="2">Tsep2-gDNA-1</strain>
        <tissue evidence="2">Whole body</tissue>
    </source>
</reference>
<organism evidence="2 3">
    <name type="scientific">Trachymyrmex septentrionalis</name>
    <dbReference type="NCBI Taxonomy" id="34720"/>
    <lineage>
        <taxon>Eukaryota</taxon>
        <taxon>Metazoa</taxon>
        <taxon>Ecdysozoa</taxon>
        <taxon>Arthropoda</taxon>
        <taxon>Hexapoda</taxon>
        <taxon>Insecta</taxon>
        <taxon>Pterygota</taxon>
        <taxon>Neoptera</taxon>
        <taxon>Endopterygota</taxon>
        <taxon>Hymenoptera</taxon>
        <taxon>Apocrita</taxon>
        <taxon>Aculeata</taxon>
        <taxon>Formicoidea</taxon>
        <taxon>Formicidae</taxon>
        <taxon>Myrmicinae</taxon>
        <taxon>Trachymyrmex</taxon>
    </lineage>
</organism>
<evidence type="ECO:0000256" key="1">
    <source>
        <dbReference type="SAM" id="MobiDB-lite"/>
    </source>
</evidence>
<evidence type="ECO:0000313" key="3">
    <source>
        <dbReference type="Proteomes" id="UP000078541"/>
    </source>
</evidence>
<dbReference type="Proteomes" id="UP000078541">
    <property type="component" value="Unassembled WGS sequence"/>
</dbReference>
<proteinExistence type="predicted"/>
<accession>A0A195F7F5</accession>
<name>A0A195F7F5_9HYME</name>
<protein>
    <submittedName>
        <fullName evidence="2">Uncharacterized protein</fullName>
    </submittedName>
</protein>
<dbReference type="AlphaFoldDB" id="A0A195F7F5"/>
<sequence>MILSENEFESRRTYVERSGTGKHRYGPPIETDLMRPHSASIEASEGQPSEPSILASFGDEERQTAGEAESFLSTSRRRRSEDTGATAPRTADNIA</sequence>
<feature type="region of interest" description="Disordered" evidence="1">
    <location>
        <begin position="1"/>
        <end position="95"/>
    </location>
</feature>
<gene>
    <name evidence="2" type="ORF">ALC56_09276</name>
</gene>
<evidence type="ECO:0000313" key="2">
    <source>
        <dbReference type="EMBL" id="KYN36316.1"/>
    </source>
</evidence>
<keyword evidence="3" id="KW-1185">Reference proteome</keyword>
<dbReference type="EMBL" id="KQ981744">
    <property type="protein sequence ID" value="KYN36316.1"/>
    <property type="molecule type" value="Genomic_DNA"/>
</dbReference>